<dbReference type="AlphaFoldDB" id="A0A0A8ZY42"/>
<evidence type="ECO:0000313" key="1">
    <source>
        <dbReference type="EMBL" id="JAD44314.1"/>
    </source>
</evidence>
<dbReference type="EMBL" id="GBRH01253581">
    <property type="protein sequence ID" value="JAD44314.1"/>
    <property type="molecule type" value="Transcribed_RNA"/>
</dbReference>
<reference evidence="1" key="2">
    <citation type="journal article" date="2015" name="Data Brief">
        <title>Shoot transcriptome of the giant reed, Arundo donax.</title>
        <authorList>
            <person name="Barrero R.A."/>
            <person name="Guerrero F.D."/>
            <person name="Moolhuijzen P."/>
            <person name="Goolsby J.A."/>
            <person name="Tidwell J."/>
            <person name="Bellgard S.E."/>
            <person name="Bellgard M.I."/>
        </authorList>
    </citation>
    <scope>NUCLEOTIDE SEQUENCE</scope>
    <source>
        <tissue evidence="1">Shoot tissue taken approximately 20 cm above the soil surface</tissue>
    </source>
</reference>
<sequence length="17" mass="1771">MIVGRNAAISVLQLQAS</sequence>
<reference evidence="1" key="1">
    <citation type="submission" date="2014-09" db="EMBL/GenBank/DDBJ databases">
        <authorList>
            <person name="Magalhaes I.L.F."/>
            <person name="Oliveira U."/>
            <person name="Santos F.R."/>
            <person name="Vidigal T.H.D.A."/>
            <person name="Brescovit A.D."/>
            <person name="Santos A.J."/>
        </authorList>
    </citation>
    <scope>NUCLEOTIDE SEQUENCE</scope>
    <source>
        <tissue evidence="1">Shoot tissue taken approximately 20 cm above the soil surface</tissue>
    </source>
</reference>
<proteinExistence type="predicted"/>
<protein>
    <submittedName>
        <fullName evidence="1">Uncharacterized protein</fullName>
    </submittedName>
</protein>
<accession>A0A0A8ZY42</accession>
<name>A0A0A8ZY42_ARUDO</name>
<organism evidence="1">
    <name type="scientific">Arundo donax</name>
    <name type="common">Giant reed</name>
    <name type="synonym">Donax arundinaceus</name>
    <dbReference type="NCBI Taxonomy" id="35708"/>
    <lineage>
        <taxon>Eukaryota</taxon>
        <taxon>Viridiplantae</taxon>
        <taxon>Streptophyta</taxon>
        <taxon>Embryophyta</taxon>
        <taxon>Tracheophyta</taxon>
        <taxon>Spermatophyta</taxon>
        <taxon>Magnoliopsida</taxon>
        <taxon>Liliopsida</taxon>
        <taxon>Poales</taxon>
        <taxon>Poaceae</taxon>
        <taxon>PACMAD clade</taxon>
        <taxon>Arundinoideae</taxon>
        <taxon>Arundineae</taxon>
        <taxon>Arundo</taxon>
    </lineage>
</organism>